<dbReference type="PANTHER" id="PTHR11566:SF21">
    <property type="entry name" value="DYNAMIN RELATED PROTEIN 1, ISOFORM A"/>
    <property type="match status" value="1"/>
</dbReference>
<evidence type="ECO:0000256" key="2">
    <source>
        <dbReference type="ARBA" id="ARBA00023134"/>
    </source>
</evidence>
<keyword evidence="2" id="KW-0342">GTP-binding</keyword>
<evidence type="ECO:0000256" key="3">
    <source>
        <dbReference type="SAM" id="MobiDB-lite"/>
    </source>
</evidence>
<evidence type="ECO:0000256" key="1">
    <source>
        <dbReference type="ARBA" id="ARBA00022741"/>
    </source>
</evidence>
<dbReference type="PRINTS" id="PR00195">
    <property type="entry name" value="DYNAMIN"/>
</dbReference>
<sequence>MEAVSDLFGQEESILFKELHRLSSLSDERKIEAPSLIVVGDQNSGKSSVLEALARFRFPVADGICTTFPIRLVLQRSAVDETYVTSPIHPRQQISSHGNEDNVQKSTQEVIKKFQEHIQAQRNTSNEAQNSQLATQRGSKAFSAGVITIERHGPDVPFLEITDLPGLFQSPSKEQDDAGRQIVQNIVEARIASERNVIILVIHGRSQYATQLAPGLLGGLMQNDDSLKHRTVGVITHADDERCWNEVNDLIKGNLDRSDYSFGWHVLRNQSKEERLNNSLQDRDRHESDFFNSEKWKLIDSDKKGIQGLRTTLRKVFRNHILKQLPKLCNEIYGMITKTEKQISELGPQRSSTEDNRRFLSDIARKFEQLAREAVQGTYNNPRCRQLHPLSSKKCPACLYFFPEFHDNDPSSQVKRLRATVRFLNREFSKTMHDCGKTRALVDDDLTTGIASPISEANVSDDTNDEESHKSTTTSTRRANDLSLKRNASFSSSSSDASDDLSSPQLGGKGEFYTTRTIARKDFERRVMPLIERWRAGEPRGEASDAAFGGLFEYQSANWEAIARDHVERVCRRLHSFNDSALKACCSNTDVRESIRKYITSPRLKDLSIKADLLLRKLLSCHRRGNTGFNDAFTDVVLLRKQSEAFALRLTEALRESSNGTEVELVDQIISSFHTKFTSEAFAALKLGDPVTDKIMKWSTNIVIDAFKGNQPPPETKSLDSIGLYPEALERFAATRVIDQVEARYLMTMIAFVGYVNSLVVDEGLLGELPDSVFTQQIIMNTDDVTINKIAAENPRIVEQRAKLQAELDVLKSVYEVAQDYRCSSARE</sequence>
<dbReference type="Proteomes" id="UP000826573">
    <property type="component" value="Unassembled WGS sequence"/>
</dbReference>
<dbReference type="GO" id="GO:0005874">
    <property type="term" value="C:microtubule"/>
    <property type="evidence" value="ECO:0007669"/>
    <property type="project" value="TreeGrafter"/>
</dbReference>
<reference evidence="5 6" key="1">
    <citation type="submission" date="2021-08" db="EMBL/GenBank/DDBJ databases">
        <title>The highly contiguous genome resource for Trichoderma semiorbis FJ059, a fungal antagonistic to plant pathogens.</title>
        <authorList>
            <person name="Liu T."/>
        </authorList>
    </citation>
    <scope>NUCLEOTIDE SEQUENCE [LARGE SCALE GENOMIC DNA]</scope>
    <source>
        <strain evidence="5 6">FJ059</strain>
    </source>
</reference>
<dbReference type="Gene3D" id="3.40.50.300">
    <property type="entry name" value="P-loop containing nucleotide triphosphate hydrolases"/>
    <property type="match status" value="1"/>
</dbReference>
<dbReference type="GO" id="GO:0048312">
    <property type="term" value="P:intracellular distribution of mitochondria"/>
    <property type="evidence" value="ECO:0007669"/>
    <property type="project" value="TreeGrafter"/>
</dbReference>
<evidence type="ECO:0000259" key="4">
    <source>
        <dbReference type="PROSITE" id="PS51388"/>
    </source>
</evidence>
<dbReference type="EMBL" id="JAIMJC010000004">
    <property type="protein sequence ID" value="KAH0526935.1"/>
    <property type="molecule type" value="Genomic_DNA"/>
</dbReference>
<dbReference type="InterPro" id="IPR001401">
    <property type="entry name" value="Dynamin_GTPase"/>
</dbReference>
<dbReference type="AlphaFoldDB" id="A0A9P8HNA7"/>
<dbReference type="GO" id="GO:0016020">
    <property type="term" value="C:membrane"/>
    <property type="evidence" value="ECO:0007669"/>
    <property type="project" value="TreeGrafter"/>
</dbReference>
<dbReference type="InterPro" id="IPR000375">
    <property type="entry name" value="Dynamin_stalk"/>
</dbReference>
<dbReference type="InterPro" id="IPR022812">
    <property type="entry name" value="Dynamin"/>
</dbReference>
<protein>
    <recommendedName>
        <fullName evidence="4">GED domain-containing protein</fullName>
    </recommendedName>
</protein>
<dbReference type="InterPro" id="IPR027417">
    <property type="entry name" value="P-loop_NTPase"/>
</dbReference>
<dbReference type="PROSITE" id="PS51388">
    <property type="entry name" value="GED"/>
    <property type="match status" value="1"/>
</dbReference>
<evidence type="ECO:0000313" key="6">
    <source>
        <dbReference type="Proteomes" id="UP000826573"/>
    </source>
</evidence>
<dbReference type="GO" id="GO:0008017">
    <property type="term" value="F:microtubule binding"/>
    <property type="evidence" value="ECO:0007669"/>
    <property type="project" value="TreeGrafter"/>
</dbReference>
<accession>A0A9P8HNA7</accession>
<dbReference type="GO" id="GO:0005525">
    <property type="term" value="F:GTP binding"/>
    <property type="evidence" value="ECO:0007669"/>
    <property type="project" value="InterPro"/>
</dbReference>
<dbReference type="GO" id="GO:0003924">
    <property type="term" value="F:GTPase activity"/>
    <property type="evidence" value="ECO:0007669"/>
    <property type="project" value="InterPro"/>
</dbReference>
<dbReference type="PANTHER" id="PTHR11566">
    <property type="entry name" value="DYNAMIN"/>
    <property type="match status" value="1"/>
</dbReference>
<feature type="domain" description="GED" evidence="4">
    <location>
        <begin position="734"/>
        <end position="826"/>
    </location>
</feature>
<dbReference type="SMART" id="SM00053">
    <property type="entry name" value="DYNc"/>
    <property type="match status" value="1"/>
</dbReference>
<evidence type="ECO:0000313" key="5">
    <source>
        <dbReference type="EMBL" id="KAH0526935.1"/>
    </source>
</evidence>
<dbReference type="GO" id="GO:0005739">
    <property type="term" value="C:mitochondrion"/>
    <property type="evidence" value="ECO:0007669"/>
    <property type="project" value="TreeGrafter"/>
</dbReference>
<dbReference type="InterPro" id="IPR045063">
    <property type="entry name" value="Dynamin_N"/>
</dbReference>
<gene>
    <name evidence="5" type="ORF">TsFJ059_010201</name>
</gene>
<dbReference type="GO" id="GO:0006897">
    <property type="term" value="P:endocytosis"/>
    <property type="evidence" value="ECO:0007669"/>
    <property type="project" value="TreeGrafter"/>
</dbReference>
<feature type="compositionally biased region" description="Low complexity" evidence="3">
    <location>
        <begin position="489"/>
        <end position="503"/>
    </location>
</feature>
<dbReference type="InterPro" id="IPR020850">
    <property type="entry name" value="GED_dom"/>
</dbReference>
<proteinExistence type="predicted"/>
<dbReference type="Pfam" id="PF01031">
    <property type="entry name" value="Dynamin_M"/>
    <property type="match status" value="1"/>
</dbReference>
<organism evidence="5 6">
    <name type="scientific">Trichoderma semiorbis</name>
    <dbReference type="NCBI Taxonomy" id="1491008"/>
    <lineage>
        <taxon>Eukaryota</taxon>
        <taxon>Fungi</taxon>
        <taxon>Dikarya</taxon>
        <taxon>Ascomycota</taxon>
        <taxon>Pezizomycotina</taxon>
        <taxon>Sordariomycetes</taxon>
        <taxon>Hypocreomycetidae</taxon>
        <taxon>Hypocreales</taxon>
        <taxon>Hypocreaceae</taxon>
        <taxon>Trichoderma</taxon>
    </lineage>
</organism>
<feature type="region of interest" description="Disordered" evidence="3">
    <location>
        <begin position="453"/>
        <end position="508"/>
    </location>
</feature>
<keyword evidence="6" id="KW-1185">Reference proteome</keyword>
<keyword evidence="1" id="KW-0547">Nucleotide-binding</keyword>
<dbReference type="SUPFAM" id="SSF52540">
    <property type="entry name" value="P-loop containing nucleoside triphosphate hydrolases"/>
    <property type="match status" value="1"/>
</dbReference>
<name>A0A9P8HNA7_9HYPO</name>
<dbReference type="GO" id="GO:0016559">
    <property type="term" value="P:peroxisome fission"/>
    <property type="evidence" value="ECO:0007669"/>
    <property type="project" value="TreeGrafter"/>
</dbReference>
<comment type="caution">
    <text evidence="5">The sequence shown here is derived from an EMBL/GenBank/DDBJ whole genome shotgun (WGS) entry which is preliminary data.</text>
</comment>
<dbReference type="Pfam" id="PF00350">
    <property type="entry name" value="Dynamin_N"/>
    <property type="match status" value="1"/>
</dbReference>
<dbReference type="GO" id="GO:0000266">
    <property type="term" value="P:mitochondrial fission"/>
    <property type="evidence" value="ECO:0007669"/>
    <property type="project" value="TreeGrafter"/>
</dbReference>